<keyword evidence="1" id="KW-1133">Transmembrane helix</keyword>
<organism evidence="2">
    <name type="scientific">uncultured Eubacteriales bacterium</name>
    <dbReference type="NCBI Taxonomy" id="172733"/>
    <lineage>
        <taxon>Bacteria</taxon>
        <taxon>Bacillati</taxon>
        <taxon>Bacillota</taxon>
        <taxon>Clostridia</taxon>
        <taxon>Eubacteriales</taxon>
        <taxon>environmental samples</taxon>
    </lineage>
</organism>
<proteinExistence type="predicted"/>
<reference evidence="2" key="1">
    <citation type="submission" date="2016-04" db="EMBL/GenBank/DDBJ databases">
        <authorList>
            <person name="Evans L.H."/>
            <person name="Alamgir A."/>
            <person name="Owens N."/>
            <person name="Weber N.D."/>
            <person name="Virtaneva K."/>
            <person name="Barbian K."/>
            <person name="Babar A."/>
            <person name="Rosenke K."/>
        </authorList>
    </citation>
    <scope>NUCLEOTIDE SEQUENCE</scope>
    <source>
        <strain evidence="2">86</strain>
    </source>
</reference>
<evidence type="ECO:0000256" key="1">
    <source>
        <dbReference type="SAM" id="Phobius"/>
    </source>
</evidence>
<feature type="transmembrane region" description="Helical" evidence="1">
    <location>
        <begin position="70"/>
        <end position="87"/>
    </location>
</feature>
<keyword evidence="1" id="KW-0812">Transmembrane</keyword>
<evidence type="ECO:0008006" key="3">
    <source>
        <dbReference type="Google" id="ProtNLM"/>
    </source>
</evidence>
<evidence type="ECO:0000313" key="2">
    <source>
        <dbReference type="EMBL" id="SBW01056.1"/>
    </source>
</evidence>
<feature type="transmembrane region" description="Helical" evidence="1">
    <location>
        <begin position="6"/>
        <end position="23"/>
    </location>
</feature>
<feature type="transmembrane region" description="Helical" evidence="1">
    <location>
        <begin position="263"/>
        <end position="286"/>
    </location>
</feature>
<keyword evidence="1" id="KW-0472">Membrane</keyword>
<name>A0A212JNM3_9FIRM</name>
<feature type="transmembrane region" description="Helical" evidence="1">
    <location>
        <begin position="239"/>
        <end position="257"/>
    </location>
</feature>
<sequence>MIYLTCFAVFLLVGAAIFLVSDLDKKIAAEIKRGRKAGEMKLRKQTLFTRLARLEQERRRLVQEVNMPPAVYWLLTVLGVGVGAAVGKLLFSHMFFAVAVGVLGALSPQLFLRIKLTQAKNQRVEKLHSSMLILSNSYIVTEDFLQSVRDNLSVLEYPAPFRDFLTYTNYIDGSVKTGLRRMEAQVGNDYFSQWVNVLILAQDDRNMKYVTMSVVDAMADVRQAQRESDTAMYAIWREYFTVLSLIFAAPLIFRVLMKDAYTVLVTTLPGQFLLALLLATVVFSLVRAYRLNKPLLT</sequence>
<dbReference type="EMBL" id="FLUN01000001">
    <property type="protein sequence ID" value="SBW01056.1"/>
    <property type="molecule type" value="Genomic_DNA"/>
</dbReference>
<protein>
    <recommendedName>
        <fullName evidence="3">Flp pilus assembly protein TadB</fullName>
    </recommendedName>
</protein>
<accession>A0A212JNM3</accession>
<gene>
    <name evidence="2" type="ORF">KL86CLO1_11425</name>
</gene>
<dbReference type="AlphaFoldDB" id="A0A212JNM3"/>
<feature type="transmembrane region" description="Helical" evidence="1">
    <location>
        <begin position="93"/>
        <end position="112"/>
    </location>
</feature>